<proteinExistence type="predicted"/>
<comment type="caution">
    <text evidence="1">The sequence shown here is derived from an EMBL/GenBank/DDBJ whole genome shotgun (WGS) entry which is preliminary data.</text>
</comment>
<dbReference type="AlphaFoldDB" id="A0A9D0ZS80"/>
<sequence length="282" mass="33604">MPHDLNKENHPYKYGYGKLYHSGFHFIDLLSELIKINDLTDEIKKIKTGKIYGNIFTPNDEKDVFNKNDYFNIFPESKNVKVYQVLDTTIFERYGEKNFYGQLNFYNFNKSLITTANLNLLHYGFSRRGWFKSRDYYKKNGRVRHERVTINVGPLLTIQIQSYQSKEIKDRTNSKEETEPGGLEHFDIDIYRNVDIIGGKVHEKIKLKDLYDKNIQNNNFIGYNEKSREEFLDNYFYKDDNVGDIENEQLAIEILYSCSKIIYNKYNHMEKIETIKIPKEEN</sequence>
<gene>
    <name evidence="1" type="ORF">IAB27_06875</name>
</gene>
<organism evidence="1 2">
    <name type="scientific">Candidatus Coprosoma intestinipullorum</name>
    <dbReference type="NCBI Taxonomy" id="2840752"/>
    <lineage>
        <taxon>Bacteria</taxon>
        <taxon>Bacillati</taxon>
        <taxon>Bacillota</taxon>
        <taxon>Bacillota incertae sedis</taxon>
        <taxon>Candidatus Coprosoma</taxon>
    </lineage>
</organism>
<name>A0A9D0ZS80_9FIRM</name>
<evidence type="ECO:0000313" key="1">
    <source>
        <dbReference type="EMBL" id="HIQ91325.1"/>
    </source>
</evidence>
<accession>A0A9D0ZS80</accession>
<protein>
    <submittedName>
        <fullName evidence="1">Uncharacterized protein</fullName>
    </submittedName>
</protein>
<evidence type="ECO:0000313" key="2">
    <source>
        <dbReference type="Proteomes" id="UP000886786"/>
    </source>
</evidence>
<dbReference type="Proteomes" id="UP000886786">
    <property type="component" value="Unassembled WGS sequence"/>
</dbReference>
<dbReference type="EMBL" id="DVFV01000117">
    <property type="protein sequence ID" value="HIQ91325.1"/>
    <property type="molecule type" value="Genomic_DNA"/>
</dbReference>
<reference evidence="1" key="2">
    <citation type="journal article" date="2021" name="PeerJ">
        <title>Extensive microbial diversity within the chicken gut microbiome revealed by metagenomics and culture.</title>
        <authorList>
            <person name="Gilroy R."/>
            <person name="Ravi A."/>
            <person name="Getino M."/>
            <person name="Pursley I."/>
            <person name="Horton D.L."/>
            <person name="Alikhan N.F."/>
            <person name="Baker D."/>
            <person name="Gharbi K."/>
            <person name="Hall N."/>
            <person name="Watson M."/>
            <person name="Adriaenssens E.M."/>
            <person name="Foster-Nyarko E."/>
            <person name="Jarju S."/>
            <person name="Secka A."/>
            <person name="Antonio M."/>
            <person name="Oren A."/>
            <person name="Chaudhuri R.R."/>
            <person name="La Ragione R."/>
            <person name="Hildebrand F."/>
            <person name="Pallen M.J."/>
        </authorList>
    </citation>
    <scope>NUCLEOTIDE SEQUENCE</scope>
    <source>
        <strain evidence="1">CHK147-3167</strain>
    </source>
</reference>
<reference evidence="1" key="1">
    <citation type="submission" date="2020-10" db="EMBL/GenBank/DDBJ databases">
        <authorList>
            <person name="Gilroy R."/>
        </authorList>
    </citation>
    <scope>NUCLEOTIDE SEQUENCE</scope>
    <source>
        <strain evidence="1">CHK147-3167</strain>
    </source>
</reference>